<dbReference type="InterPro" id="IPR050833">
    <property type="entry name" value="Poly_Biosynth_Transport"/>
</dbReference>
<evidence type="ECO:0000256" key="4">
    <source>
        <dbReference type="ARBA" id="ARBA00022989"/>
    </source>
</evidence>
<keyword evidence="5 6" id="KW-0472">Membrane</keyword>
<feature type="transmembrane region" description="Helical" evidence="6">
    <location>
        <begin position="40"/>
        <end position="61"/>
    </location>
</feature>
<comment type="caution">
    <text evidence="7">The sequence shown here is derived from an EMBL/GenBank/DDBJ whole genome shotgun (WGS) entry which is preliminary data.</text>
</comment>
<feature type="transmembrane region" description="Helical" evidence="6">
    <location>
        <begin position="370"/>
        <end position="389"/>
    </location>
</feature>
<feature type="transmembrane region" description="Helical" evidence="6">
    <location>
        <begin position="305"/>
        <end position="328"/>
    </location>
</feature>
<feature type="transmembrane region" description="Helical" evidence="6">
    <location>
        <begin position="12"/>
        <end position="34"/>
    </location>
</feature>
<dbReference type="InterPro" id="IPR002797">
    <property type="entry name" value="Polysacc_synth"/>
</dbReference>
<feature type="transmembrane region" description="Helical" evidence="6">
    <location>
        <begin position="153"/>
        <end position="172"/>
    </location>
</feature>
<comment type="subcellular location">
    <subcellularLocation>
        <location evidence="1">Cell membrane</location>
        <topology evidence="1">Multi-pass membrane protein</topology>
    </subcellularLocation>
</comment>
<evidence type="ECO:0000256" key="5">
    <source>
        <dbReference type="ARBA" id="ARBA00023136"/>
    </source>
</evidence>
<dbReference type="Proteomes" id="UP000251889">
    <property type="component" value="Unassembled WGS sequence"/>
</dbReference>
<evidence type="ECO:0000256" key="6">
    <source>
        <dbReference type="SAM" id="Phobius"/>
    </source>
</evidence>
<name>A0A364Y3X1_9BACT</name>
<feature type="transmembrane region" description="Helical" evidence="6">
    <location>
        <begin position="427"/>
        <end position="447"/>
    </location>
</feature>
<evidence type="ECO:0000256" key="1">
    <source>
        <dbReference type="ARBA" id="ARBA00004651"/>
    </source>
</evidence>
<dbReference type="RefSeq" id="WP_112746362.1">
    <property type="nucleotide sequence ID" value="NZ_QMFY01000003.1"/>
</dbReference>
<feature type="transmembrane region" description="Helical" evidence="6">
    <location>
        <begin position="82"/>
        <end position="108"/>
    </location>
</feature>
<reference evidence="7 8" key="1">
    <citation type="submission" date="2018-06" db="EMBL/GenBank/DDBJ databases">
        <title>Chryseolinea flavus sp. nov., a member of the phylum Bacteroidetes isolated from soil.</title>
        <authorList>
            <person name="Li Y."/>
            <person name="Wang J."/>
        </authorList>
    </citation>
    <scope>NUCLEOTIDE SEQUENCE [LARGE SCALE GENOMIC DNA]</scope>
    <source>
        <strain evidence="7 8">SDU1-6</strain>
    </source>
</reference>
<feature type="transmembrane region" description="Helical" evidence="6">
    <location>
        <begin position="120"/>
        <end position="141"/>
    </location>
</feature>
<gene>
    <name evidence="7" type="ORF">DQQ10_08170</name>
</gene>
<evidence type="ECO:0000256" key="3">
    <source>
        <dbReference type="ARBA" id="ARBA00022692"/>
    </source>
</evidence>
<keyword evidence="2" id="KW-1003">Cell membrane</keyword>
<feature type="transmembrane region" description="Helical" evidence="6">
    <location>
        <begin position="395"/>
        <end position="415"/>
    </location>
</feature>
<evidence type="ECO:0008006" key="9">
    <source>
        <dbReference type="Google" id="ProtNLM"/>
    </source>
</evidence>
<dbReference type="OrthoDB" id="974103at2"/>
<keyword evidence="8" id="KW-1185">Reference proteome</keyword>
<dbReference type="PANTHER" id="PTHR30250">
    <property type="entry name" value="PST FAMILY PREDICTED COLANIC ACID TRANSPORTER"/>
    <property type="match status" value="1"/>
</dbReference>
<dbReference type="Pfam" id="PF01943">
    <property type="entry name" value="Polysacc_synt"/>
    <property type="match status" value="1"/>
</dbReference>
<sequence length="485" mass="54879">MISKKFIKSSLTYTLAGALPMASAIILLPFYIVYLPPESYGALSMCLAFSIFVQIVVTYSFDTSLYLHYHELKGRPEALRSFISASFVFMLGWGLLVSLFLCIGGQLIFSYFIPKKTLSFFPYGLISVGVGMFQAIIKVHGNLLQTREKPEPFLWSNVGYFILIAATTIIGLKVFPNSLIGPLGGRLVAGLVVSIWVYSRVFGEFGIHLKTPWENTSARFNAFTFMYQLQQWAINYFDRFLLGIFLPLAQVGIYDFAVKCLAGIDLLLNGLNATITPKVIQLINKQEVKGTSPELNRYYYGQLSVMMVLIVVCILLLPIAIVLLITFFGKKSAYAQAIPYLPYLAVLYIFKSMRLYFVIPYNVLKKMDRLTLISIGVSLTKIVLLVVMIKRWEISGVIGAAFIVAVLEIFLLRMLLAKDYQYSYNGFKLIGAPLLLMSVIIVFESVVLQQYALYVHIFYNVLCFGLLYYAYRNELMLLKSTKFIK</sequence>
<protein>
    <recommendedName>
        <fullName evidence="9">Polysaccharide biosynthesis protein C-terminal domain-containing protein</fullName>
    </recommendedName>
</protein>
<keyword evidence="4 6" id="KW-1133">Transmembrane helix</keyword>
<organism evidence="7 8">
    <name type="scientific">Pseudochryseolinea flava</name>
    <dbReference type="NCBI Taxonomy" id="2059302"/>
    <lineage>
        <taxon>Bacteria</taxon>
        <taxon>Pseudomonadati</taxon>
        <taxon>Bacteroidota</taxon>
        <taxon>Cytophagia</taxon>
        <taxon>Cytophagales</taxon>
        <taxon>Fulvivirgaceae</taxon>
        <taxon>Pseudochryseolinea</taxon>
    </lineage>
</organism>
<evidence type="ECO:0000313" key="7">
    <source>
        <dbReference type="EMBL" id="RAW01622.1"/>
    </source>
</evidence>
<dbReference type="AlphaFoldDB" id="A0A364Y3X1"/>
<keyword evidence="3 6" id="KW-0812">Transmembrane</keyword>
<evidence type="ECO:0000256" key="2">
    <source>
        <dbReference type="ARBA" id="ARBA00022475"/>
    </source>
</evidence>
<proteinExistence type="predicted"/>
<evidence type="ECO:0000313" key="8">
    <source>
        <dbReference type="Proteomes" id="UP000251889"/>
    </source>
</evidence>
<dbReference type="GO" id="GO:0005886">
    <property type="term" value="C:plasma membrane"/>
    <property type="evidence" value="ECO:0007669"/>
    <property type="project" value="UniProtKB-SubCell"/>
</dbReference>
<accession>A0A364Y3X1</accession>
<dbReference type="PANTHER" id="PTHR30250:SF11">
    <property type="entry name" value="O-ANTIGEN TRANSPORTER-RELATED"/>
    <property type="match status" value="1"/>
</dbReference>
<feature type="transmembrane region" description="Helical" evidence="6">
    <location>
        <begin position="453"/>
        <end position="471"/>
    </location>
</feature>
<feature type="transmembrane region" description="Helical" evidence="6">
    <location>
        <begin position="178"/>
        <end position="198"/>
    </location>
</feature>
<dbReference type="EMBL" id="QMFY01000003">
    <property type="protein sequence ID" value="RAW01622.1"/>
    <property type="molecule type" value="Genomic_DNA"/>
</dbReference>